<gene>
    <name evidence="2" type="ORF">CDAUBV1_LOCUS14965</name>
</gene>
<name>A0AAV2TTM1_CALDB</name>
<feature type="chain" id="PRO_5043291176" evidence="1">
    <location>
        <begin position="18"/>
        <end position="234"/>
    </location>
</feature>
<evidence type="ECO:0000256" key="1">
    <source>
        <dbReference type="SAM" id="SignalP"/>
    </source>
</evidence>
<reference evidence="2" key="1">
    <citation type="submission" date="2024-06" db="EMBL/GenBank/DDBJ databases">
        <authorList>
            <person name="Liu X."/>
            <person name="Lenzi L."/>
            <person name="Haldenby T S."/>
            <person name="Uol C."/>
        </authorList>
    </citation>
    <scope>NUCLEOTIDE SEQUENCE</scope>
</reference>
<dbReference type="EMBL" id="CAXLJL010000634">
    <property type="protein sequence ID" value="CAL5139773.1"/>
    <property type="molecule type" value="Genomic_DNA"/>
</dbReference>
<dbReference type="Proteomes" id="UP001497525">
    <property type="component" value="Unassembled WGS sequence"/>
</dbReference>
<dbReference type="EMBL" id="CAXLJL010000634">
    <property type="protein sequence ID" value="CAL5139772.1"/>
    <property type="molecule type" value="Genomic_DNA"/>
</dbReference>
<sequence>MWCAFIYLVAIPLLAFSDVSHVRLELGLKSYKNWDESRSSTKTIVGESHWSDFDWGCYPSFVLLLLSPGVPRSIKFYCDIHEPNRERHAYFGRQITSSLSNPLVFDVNPPNRSDPMVTFEWIVFERRNTTRISKSLDWPYRLAPNEYHAYYENLYLWGKSMGMKLEYRMYCTPGYFGEFCQNKAKESLTTSPQEWTPATESPTTSPQALMPTPKFPRAQWWYAKLKDFGHLTLW</sequence>
<protein>
    <submittedName>
        <fullName evidence="2">Uncharacterized protein</fullName>
    </submittedName>
</protein>
<dbReference type="AlphaFoldDB" id="A0AAV2TTM1"/>
<keyword evidence="1" id="KW-0732">Signal</keyword>
<feature type="signal peptide" evidence="1">
    <location>
        <begin position="1"/>
        <end position="17"/>
    </location>
</feature>
<organism evidence="2 3">
    <name type="scientific">Calicophoron daubneyi</name>
    <name type="common">Rumen fluke</name>
    <name type="synonym">Paramphistomum daubneyi</name>
    <dbReference type="NCBI Taxonomy" id="300641"/>
    <lineage>
        <taxon>Eukaryota</taxon>
        <taxon>Metazoa</taxon>
        <taxon>Spiralia</taxon>
        <taxon>Lophotrochozoa</taxon>
        <taxon>Platyhelminthes</taxon>
        <taxon>Trematoda</taxon>
        <taxon>Digenea</taxon>
        <taxon>Plagiorchiida</taxon>
        <taxon>Pronocephalata</taxon>
        <taxon>Paramphistomoidea</taxon>
        <taxon>Paramphistomidae</taxon>
        <taxon>Calicophoron</taxon>
    </lineage>
</organism>
<evidence type="ECO:0000313" key="2">
    <source>
        <dbReference type="EMBL" id="CAL5139772.1"/>
    </source>
</evidence>
<comment type="caution">
    <text evidence="2">The sequence shown here is derived from an EMBL/GenBank/DDBJ whole genome shotgun (WGS) entry which is preliminary data.</text>
</comment>
<evidence type="ECO:0000313" key="3">
    <source>
        <dbReference type="Proteomes" id="UP001497525"/>
    </source>
</evidence>
<proteinExistence type="predicted"/>
<accession>A0AAV2TTM1</accession>